<evidence type="ECO:0008006" key="6">
    <source>
        <dbReference type="Google" id="ProtNLM"/>
    </source>
</evidence>
<dbReference type="Gene3D" id="1.25.40.10">
    <property type="entry name" value="Tetratricopeptide repeat domain"/>
    <property type="match status" value="4"/>
</dbReference>
<dbReference type="InterPro" id="IPR046960">
    <property type="entry name" value="PPR_At4g14850-like_plant"/>
</dbReference>
<feature type="repeat" description="PPR" evidence="3">
    <location>
        <begin position="216"/>
        <end position="250"/>
    </location>
</feature>
<evidence type="ECO:0000313" key="5">
    <source>
        <dbReference type="Proteomes" id="UP000053144"/>
    </source>
</evidence>
<dbReference type="Pfam" id="PF13041">
    <property type="entry name" value="PPR_2"/>
    <property type="match status" value="4"/>
</dbReference>
<dbReference type="SUPFAM" id="SSF55681">
    <property type="entry name" value="Class II aaRS and biotin synthetases"/>
    <property type="match status" value="1"/>
</dbReference>
<sequence>MRTMPFSSQLRWSPHEFALCLEKCLKAKTLRPGMQVHATVVTSGTNMNILSLNSKLVGMYASCAHLKSARLLFQKIEHPNVFAFNWMILGLSFNGHFDDALLYFRWMREVGHMGNNFTFSVVLKTCVGLMDVKIGRQVHAMVFEMGFQNDVSVANALIDMYCKCGGISCAHSVFDGMRERDVASWTSMICGFCNVGEIERALVLFERMRLEGLEPNDFTWNVIIAAYARSSDSSKALAFFERMKREGVVPDVVAWNALISGLVQSHQLREAFKMFREMILSGIPTNQVTVVALLPACGSEGCIKWGREIHGFVCRKGFDANVFIASALIDMYSKCGSLKDAQNVFDKIPFKNVASWNAMIGCYGKCGMVDSSLELFKRMQEEGLQPNEITFTCILSACSHGGLVQKGLEIFSSMNECYGIKVSMKHYACVVDLLCRSGRTVEACDFFKALPIQVTESMAGAFLHGCKVHGRRDLAKMMAEEIMRMKLKGPGSFVTLSNIYAAEGDWEEVGNVRNVMKERNVHKQPGFSWLEKLGEFNEGDGAFYGPKIDISVSDALRECGYLQLDFQAPDRFKLEFFTEDEAKIERPVMIHKAIVGSIERMFAIVLEH</sequence>
<protein>
    <recommendedName>
        <fullName evidence="6">Threonyl-tRNA synthetase</fullName>
    </recommendedName>
</protein>
<dbReference type="AlphaFoldDB" id="A0A0L9VLS9"/>
<evidence type="ECO:0000256" key="3">
    <source>
        <dbReference type="PROSITE-ProRule" id="PRU00708"/>
    </source>
</evidence>
<dbReference type="GO" id="GO:0009451">
    <property type="term" value="P:RNA modification"/>
    <property type="evidence" value="ECO:0007669"/>
    <property type="project" value="InterPro"/>
</dbReference>
<dbReference type="Gramene" id="KOM55985">
    <property type="protein sequence ID" value="KOM55985"/>
    <property type="gene ID" value="LR48_Vigan10g187700"/>
</dbReference>
<dbReference type="PANTHER" id="PTHR47926">
    <property type="entry name" value="PENTATRICOPEPTIDE REPEAT-CONTAINING PROTEIN"/>
    <property type="match status" value="1"/>
</dbReference>
<gene>
    <name evidence="4" type="ORF">LR48_Vigan10g187700</name>
</gene>
<dbReference type="Proteomes" id="UP000053144">
    <property type="component" value="Chromosome 10"/>
</dbReference>
<dbReference type="InterPro" id="IPR045864">
    <property type="entry name" value="aa-tRNA-synth_II/BPL/LPL"/>
</dbReference>
<dbReference type="InterPro" id="IPR002885">
    <property type="entry name" value="PPR_rpt"/>
</dbReference>
<reference evidence="5" key="1">
    <citation type="journal article" date="2015" name="Proc. Natl. Acad. Sci. U.S.A.">
        <title>Genome sequencing of adzuki bean (Vigna angularis) provides insight into high starch and low fat accumulation and domestication.</title>
        <authorList>
            <person name="Yang K."/>
            <person name="Tian Z."/>
            <person name="Chen C."/>
            <person name="Luo L."/>
            <person name="Zhao B."/>
            <person name="Wang Z."/>
            <person name="Yu L."/>
            <person name="Li Y."/>
            <person name="Sun Y."/>
            <person name="Li W."/>
            <person name="Chen Y."/>
            <person name="Li Y."/>
            <person name="Zhang Y."/>
            <person name="Ai D."/>
            <person name="Zhao J."/>
            <person name="Shang C."/>
            <person name="Ma Y."/>
            <person name="Wu B."/>
            <person name="Wang M."/>
            <person name="Gao L."/>
            <person name="Sun D."/>
            <person name="Zhang P."/>
            <person name="Guo F."/>
            <person name="Wang W."/>
            <person name="Li Y."/>
            <person name="Wang J."/>
            <person name="Varshney R.K."/>
            <person name="Wang J."/>
            <person name="Ling H.Q."/>
            <person name="Wan P."/>
        </authorList>
    </citation>
    <scope>NUCLEOTIDE SEQUENCE</scope>
    <source>
        <strain evidence="5">cv. Jingnong 6</strain>
    </source>
</reference>
<dbReference type="FunFam" id="1.25.40.10:FF:000196">
    <property type="entry name" value="Pentatricopeptide repeat-containing protein At4g14850"/>
    <property type="match status" value="1"/>
</dbReference>
<feature type="repeat" description="PPR" evidence="3">
    <location>
        <begin position="150"/>
        <end position="180"/>
    </location>
</feature>
<dbReference type="Gene3D" id="3.30.930.10">
    <property type="entry name" value="Bira Bifunctional Protein, Domain 2"/>
    <property type="match status" value="1"/>
</dbReference>
<dbReference type="GO" id="GO:0003723">
    <property type="term" value="F:RNA binding"/>
    <property type="evidence" value="ECO:0007669"/>
    <property type="project" value="InterPro"/>
</dbReference>
<dbReference type="NCBIfam" id="TIGR00756">
    <property type="entry name" value="PPR"/>
    <property type="match status" value="6"/>
</dbReference>
<dbReference type="InterPro" id="IPR011990">
    <property type="entry name" value="TPR-like_helical_dom_sf"/>
</dbReference>
<dbReference type="FunFam" id="1.25.40.10:FF:000090">
    <property type="entry name" value="Pentatricopeptide repeat-containing protein, chloroplastic"/>
    <property type="match status" value="1"/>
</dbReference>
<evidence type="ECO:0000313" key="4">
    <source>
        <dbReference type="EMBL" id="KOM55985.1"/>
    </source>
</evidence>
<evidence type="ECO:0000256" key="1">
    <source>
        <dbReference type="ARBA" id="ARBA00022737"/>
    </source>
</evidence>
<dbReference type="FunFam" id="1.25.40.10:FF:001383">
    <property type="entry name" value="Pentatricopeptide repeat-containing protein mitochondrial"/>
    <property type="match status" value="1"/>
</dbReference>
<accession>A0A0L9VLS9</accession>
<dbReference type="PANTHER" id="PTHR47926:SF453">
    <property type="entry name" value="PENTATRICOPEPTIDE REPEAT (PPR) SUPERFAMILY PROTEIN"/>
    <property type="match status" value="1"/>
</dbReference>
<dbReference type="Pfam" id="PF01535">
    <property type="entry name" value="PPR"/>
    <property type="match status" value="1"/>
</dbReference>
<dbReference type="InterPro" id="IPR046848">
    <property type="entry name" value="E_motif"/>
</dbReference>
<proteinExistence type="inferred from homology"/>
<dbReference type="PROSITE" id="PS51375">
    <property type="entry name" value="PPR"/>
    <property type="match status" value="6"/>
</dbReference>
<feature type="repeat" description="PPR" evidence="3">
    <location>
        <begin position="80"/>
        <end position="114"/>
    </location>
</feature>
<evidence type="ECO:0000256" key="2">
    <source>
        <dbReference type="ARBA" id="ARBA00061659"/>
    </source>
</evidence>
<keyword evidence="1" id="KW-0677">Repeat</keyword>
<dbReference type="FunFam" id="1.25.40.10:FF:002152">
    <property type="entry name" value="Pentatricopeptide repeat-containing protein"/>
    <property type="match status" value="1"/>
</dbReference>
<feature type="repeat" description="PPR" evidence="3">
    <location>
        <begin position="251"/>
        <end position="285"/>
    </location>
</feature>
<dbReference type="Pfam" id="PF20431">
    <property type="entry name" value="E_motif"/>
    <property type="match status" value="1"/>
</dbReference>
<comment type="similarity">
    <text evidence="2">Belongs to the PPR family. PCMP-E subfamily.</text>
</comment>
<organism evidence="4 5">
    <name type="scientific">Phaseolus angularis</name>
    <name type="common">Azuki bean</name>
    <name type="synonym">Vigna angularis</name>
    <dbReference type="NCBI Taxonomy" id="3914"/>
    <lineage>
        <taxon>Eukaryota</taxon>
        <taxon>Viridiplantae</taxon>
        <taxon>Streptophyta</taxon>
        <taxon>Embryophyta</taxon>
        <taxon>Tracheophyta</taxon>
        <taxon>Spermatophyta</taxon>
        <taxon>Magnoliopsida</taxon>
        <taxon>eudicotyledons</taxon>
        <taxon>Gunneridae</taxon>
        <taxon>Pentapetalae</taxon>
        <taxon>rosids</taxon>
        <taxon>fabids</taxon>
        <taxon>Fabales</taxon>
        <taxon>Fabaceae</taxon>
        <taxon>Papilionoideae</taxon>
        <taxon>50 kb inversion clade</taxon>
        <taxon>NPAAA clade</taxon>
        <taxon>indigoferoid/millettioid clade</taxon>
        <taxon>Phaseoleae</taxon>
        <taxon>Vigna</taxon>
    </lineage>
</organism>
<dbReference type="OMA" id="FRWMREV"/>
<feature type="repeat" description="PPR" evidence="3">
    <location>
        <begin position="181"/>
        <end position="215"/>
    </location>
</feature>
<dbReference type="EMBL" id="CM003380">
    <property type="protein sequence ID" value="KOM55985.1"/>
    <property type="molecule type" value="Genomic_DNA"/>
</dbReference>
<feature type="repeat" description="PPR" evidence="3">
    <location>
        <begin position="352"/>
        <end position="386"/>
    </location>
</feature>
<name>A0A0L9VLS9_PHAAN</name>